<keyword evidence="1" id="KW-1133">Transmembrane helix</keyword>
<name>U1QJ97_9ACTO</name>
<dbReference type="EMBL" id="AWSE01000193">
    <property type="protein sequence ID" value="ERH22261.1"/>
    <property type="molecule type" value="Genomic_DNA"/>
</dbReference>
<dbReference type="PATRIC" id="fig|1321818.3.peg.2301"/>
<comment type="caution">
    <text evidence="2">The sequence shown here is derived from an EMBL/GenBank/DDBJ whole genome shotgun (WGS) entry which is preliminary data.</text>
</comment>
<accession>U1QJ97</accession>
<proteinExistence type="predicted"/>
<reference evidence="2 3" key="1">
    <citation type="submission" date="2013-08" db="EMBL/GenBank/DDBJ databases">
        <authorList>
            <person name="Weinstock G."/>
            <person name="Sodergren E."/>
            <person name="Wylie T."/>
            <person name="Fulton L."/>
            <person name="Fulton R."/>
            <person name="Fronick C."/>
            <person name="O'Laughlin M."/>
            <person name="Godfrey J."/>
            <person name="Miner T."/>
            <person name="Herter B."/>
            <person name="Appelbaum E."/>
            <person name="Cordes M."/>
            <person name="Lek S."/>
            <person name="Wollam A."/>
            <person name="Pepin K.H."/>
            <person name="Palsikar V.B."/>
            <person name="Mitreva M."/>
            <person name="Wilson R.K."/>
        </authorList>
    </citation>
    <scope>NUCLEOTIDE SEQUENCE [LARGE SCALE GENOMIC DNA]</scope>
    <source>
        <strain evidence="2 3">F0542</strain>
    </source>
</reference>
<protein>
    <submittedName>
        <fullName evidence="2">Uncharacterized protein</fullName>
    </submittedName>
</protein>
<evidence type="ECO:0000256" key="1">
    <source>
        <dbReference type="SAM" id="Phobius"/>
    </source>
</evidence>
<dbReference type="AlphaFoldDB" id="U1QJ97"/>
<evidence type="ECO:0000313" key="2">
    <source>
        <dbReference type="EMBL" id="ERH22261.1"/>
    </source>
</evidence>
<keyword evidence="3" id="KW-1185">Reference proteome</keyword>
<gene>
    <name evidence="2" type="ORF">HMPREF1979_02756</name>
</gene>
<evidence type="ECO:0000313" key="3">
    <source>
        <dbReference type="Proteomes" id="UP000016536"/>
    </source>
</evidence>
<dbReference type="Proteomes" id="UP000016536">
    <property type="component" value="Unassembled WGS sequence"/>
</dbReference>
<keyword evidence="1" id="KW-0812">Transmembrane</keyword>
<dbReference type="HOGENOM" id="CLU_1182978_0_0_11"/>
<organism evidence="2 3">
    <name type="scientific">Actinomyces johnsonii F0542</name>
    <dbReference type="NCBI Taxonomy" id="1321818"/>
    <lineage>
        <taxon>Bacteria</taxon>
        <taxon>Bacillati</taxon>
        <taxon>Actinomycetota</taxon>
        <taxon>Actinomycetes</taxon>
        <taxon>Actinomycetales</taxon>
        <taxon>Actinomycetaceae</taxon>
        <taxon>Actinomyces</taxon>
    </lineage>
</organism>
<feature type="transmembrane region" description="Helical" evidence="1">
    <location>
        <begin position="34"/>
        <end position="56"/>
    </location>
</feature>
<keyword evidence="1" id="KW-0472">Membrane</keyword>
<sequence length="234" mass="25170">MSTHSPQTSPQPAQFFSQMPLSEQPHRPRMWARILIPTGIGAVMLTALGLMGWWIATSSSIENAKTDHCLAKVATSSNGPSITSCTSAEAEFKMTGRVNQPEKCVPIPGTTSVYDTGEDFLCLADPEADPQHAVNRVQTGDCVVINDKAHLEKEAVITDCASSGAYPVLAVLKDVTVSSTDQTAYDHYADLCKKAGTPEPETIYQFHMRRIPSNGGRYDSSIGADIALCLGPQN</sequence>
<dbReference type="RefSeq" id="WP_021609378.1">
    <property type="nucleotide sequence ID" value="NZ_KE951976.1"/>
</dbReference>